<dbReference type="PROSITE" id="PS00136">
    <property type="entry name" value="SUBTILASE_ASP"/>
    <property type="match status" value="1"/>
</dbReference>
<dbReference type="Pfam" id="PF00082">
    <property type="entry name" value="Peptidase_S8"/>
    <property type="match status" value="1"/>
</dbReference>
<dbReference type="Pfam" id="PF05922">
    <property type="entry name" value="Inhibitor_I9"/>
    <property type="match status" value="1"/>
</dbReference>
<dbReference type="AlphaFoldDB" id="A0A2K0TYT5"/>
<dbReference type="PANTHER" id="PTHR43806">
    <property type="entry name" value="PEPTIDASE S8"/>
    <property type="match status" value="1"/>
</dbReference>
<feature type="domain" description="Peptidase S8/S53" evidence="9">
    <location>
        <begin position="158"/>
        <end position="389"/>
    </location>
</feature>
<dbReference type="InterPro" id="IPR036852">
    <property type="entry name" value="Peptidase_S8/S53_dom_sf"/>
</dbReference>
<evidence type="ECO:0000256" key="6">
    <source>
        <dbReference type="PROSITE-ProRule" id="PRU01240"/>
    </source>
</evidence>
<keyword evidence="5 6" id="KW-0720">Serine protease</keyword>
<evidence type="ECO:0000256" key="5">
    <source>
        <dbReference type="ARBA" id="ARBA00022825"/>
    </source>
</evidence>
<reference evidence="11 12" key="1">
    <citation type="submission" date="2017-02" db="EMBL/GenBank/DDBJ databases">
        <title>Genomes of Trichoderma spp. with biocontrol activity.</title>
        <authorList>
            <person name="Gardiner D."/>
            <person name="Kazan K."/>
            <person name="Vos C."/>
            <person name="Harvey P."/>
        </authorList>
    </citation>
    <scope>NUCLEOTIDE SEQUENCE [LARGE SCALE GENOMIC DNA]</scope>
    <source>
        <strain evidence="11 12">Tr1</strain>
    </source>
</reference>
<feature type="active site" description="Charge relay system" evidence="6">
    <location>
        <position position="197"/>
    </location>
</feature>
<comment type="similarity">
    <text evidence="1 6 7">Belongs to the peptidase S8 family.</text>
</comment>
<dbReference type="InterPro" id="IPR000209">
    <property type="entry name" value="Peptidase_S8/S53_dom"/>
</dbReference>
<evidence type="ECO:0000313" key="11">
    <source>
        <dbReference type="EMBL" id="PNP50688.1"/>
    </source>
</evidence>
<keyword evidence="3 8" id="KW-0732">Signal</keyword>
<dbReference type="InterPro" id="IPR050131">
    <property type="entry name" value="Peptidase_S8_subtilisin-like"/>
</dbReference>
<keyword evidence="4 6" id="KW-0378">Hydrolase</keyword>
<dbReference type="PRINTS" id="PR00723">
    <property type="entry name" value="SUBTILISIN"/>
</dbReference>
<dbReference type="CDD" id="cd04077">
    <property type="entry name" value="Peptidases_S8_PCSK9_ProteinaseK_like"/>
    <property type="match status" value="1"/>
</dbReference>
<dbReference type="GO" id="GO:0004252">
    <property type="term" value="F:serine-type endopeptidase activity"/>
    <property type="evidence" value="ECO:0007669"/>
    <property type="project" value="UniProtKB-UniRule"/>
</dbReference>
<evidence type="ECO:0000256" key="8">
    <source>
        <dbReference type="SAM" id="SignalP"/>
    </source>
</evidence>
<keyword evidence="2 6" id="KW-0645">Protease</keyword>
<dbReference type="SUPFAM" id="SSF52743">
    <property type="entry name" value="Subtilisin-like"/>
    <property type="match status" value="1"/>
</dbReference>
<protein>
    <recommendedName>
        <fullName evidence="13">Alkaline proteinase</fullName>
    </recommendedName>
</protein>
<accession>A0A2K0TYT5</accession>
<evidence type="ECO:0000256" key="2">
    <source>
        <dbReference type="ARBA" id="ARBA00022670"/>
    </source>
</evidence>
<dbReference type="PROSITE" id="PS51892">
    <property type="entry name" value="SUBTILASE"/>
    <property type="match status" value="1"/>
</dbReference>
<proteinExistence type="inferred from homology"/>
<gene>
    <name evidence="11" type="ORF">THARTR1_08706</name>
</gene>
<evidence type="ECO:0000256" key="4">
    <source>
        <dbReference type="ARBA" id="ARBA00022801"/>
    </source>
</evidence>
<name>A0A2K0TYT5_TRIHA</name>
<dbReference type="InterPro" id="IPR022398">
    <property type="entry name" value="Peptidase_S8_His-AS"/>
</dbReference>
<evidence type="ECO:0008006" key="13">
    <source>
        <dbReference type="Google" id="ProtNLM"/>
    </source>
</evidence>
<dbReference type="InterPro" id="IPR015500">
    <property type="entry name" value="Peptidase_S8_subtilisin-rel"/>
</dbReference>
<feature type="active site" description="Charge relay system" evidence="6">
    <location>
        <position position="353"/>
    </location>
</feature>
<dbReference type="Gene3D" id="3.40.50.200">
    <property type="entry name" value="Peptidase S8/S53 domain"/>
    <property type="match status" value="1"/>
</dbReference>
<dbReference type="InterPro" id="IPR034193">
    <property type="entry name" value="PCSK9_ProteinaseK-like"/>
</dbReference>
<evidence type="ECO:0000259" key="10">
    <source>
        <dbReference type="Pfam" id="PF05922"/>
    </source>
</evidence>
<dbReference type="PROSITE" id="PS00137">
    <property type="entry name" value="SUBTILASE_HIS"/>
    <property type="match status" value="1"/>
</dbReference>
<evidence type="ECO:0000259" key="9">
    <source>
        <dbReference type="Pfam" id="PF00082"/>
    </source>
</evidence>
<dbReference type="InterPro" id="IPR023827">
    <property type="entry name" value="Peptidase_S8_Asp-AS"/>
</dbReference>
<dbReference type="SUPFAM" id="SSF54897">
    <property type="entry name" value="Protease propeptides/inhibitors"/>
    <property type="match status" value="1"/>
</dbReference>
<dbReference type="GO" id="GO:0005576">
    <property type="term" value="C:extracellular region"/>
    <property type="evidence" value="ECO:0007669"/>
    <property type="project" value="UniProtKB-ARBA"/>
</dbReference>
<dbReference type="Proteomes" id="UP000236290">
    <property type="component" value="Unassembled WGS sequence"/>
</dbReference>
<dbReference type="EMBL" id="MTYI01000149">
    <property type="protein sequence ID" value="PNP50688.1"/>
    <property type="molecule type" value="Genomic_DNA"/>
</dbReference>
<dbReference type="InterPro" id="IPR010259">
    <property type="entry name" value="S8pro/Inhibitor_I9"/>
</dbReference>
<dbReference type="OrthoDB" id="206201at2759"/>
<comment type="caution">
    <text evidence="11">The sequence shown here is derived from an EMBL/GenBank/DDBJ whole genome shotgun (WGS) entry which is preliminary data.</text>
</comment>
<evidence type="ECO:0000256" key="1">
    <source>
        <dbReference type="ARBA" id="ARBA00011073"/>
    </source>
</evidence>
<dbReference type="GO" id="GO:0006508">
    <property type="term" value="P:proteolysis"/>
    <property type="evidence" value="ECO:0007669"/>
    <property type="project" value="UniProtKB-KW"/>
</dbReference>
<evidence type="ECO:0000313" key="12">
    <source>
        <dbReference type="Proteomes" id="UP000236290"/>
    </source>
</evidence>
<sequence length="408" mass="44200">MAWFKTLALFLFSVTPCVTARPLKSIREWSVPDFEALEPEAKYIVTLHKDITPSEFKSHIAKVNVTYHRNSLSDEQNRPSGVERTYAIGSYRAYSGVFDKDTIAVLWNDTDVAEIERDEYFTIERKYVTQRHAPWGIAALSSKKPGAKTYRYDKSAGNGTFAYVVDSGVFTKHVEFGGRALVGYSIDPSDLSDINGHGTHVAGIIAGKTFGVSKQAEIIGVKVFLNNGGYISDVLDGFQWAVQDIVLKNRQSRSVINMSVGGPHSFAMNHAVDAAFELGILSVVAAGNEASPARFTSPASAPNALTVGAIDIEWNECIFSNFGPEVNIQAPGLNILSAFIATDNATATLSGTSMAAPHVAGLALYLAALEKTENATQLRDRILELAVDGKVKELTIETPNLIAHNGAR</sequence>
<dbReference type="PROSITE" id="PS00138">
    <property type="entry name" value="SUBTILASE_SER"/>
    <property type="match status" value="1"/>
</dbReference>
<dbReference type="InterPro" id="IPR023828">
    <property type="entry name" value="Peptidase_S8_Ser-AS"/>
</dbReference>
<organism evidence="11 12">
    <name type="scientific">Trichoderma harzianum</name>
    <name type="common">Hypocrea lixii</name>
    <dbReference type="NCBI Taxonomy" id="5544"/>
    <lineage>
        <taxon>Eukaryota</taxon>
        <taxon>Fungi</taxon>
        <taxon>Dikarya</taxon>
        <taxon>Ascomycota</taxon>
        <taxon>Pezizomycotina</taxon>
        <taxon>Sordariomycetes</taxon>
        <taxon>Hypocreomycetidae</taxon>
        <taxon>Hypocreales</taxon>
        <taxon>Hypocreaceae</taxon>
        <taxon>Trichoderma</taxon>
    </lineage>
</organism>
<feature type="signal peptide" evidence="8">
    <location>
        <begin position="1"/>
        <end position="20"/>
    </location>
</feature>
<dbReference type="FunFam" id="3.40.50.200:FF:000007">
    <property type="entry name" value="Subtilisin-like serine protease"/>
    <property type="match status" value="1"/>
</dbReference>
<evidence type="ECO:0000256" key="7">
    <source>
        <dbReference type="RuleBase" id="RU003355"/>
    </source>
</evidence>
<feature type="active site" description="Charge relay system" evidence="6">
    <location>
        <position position="166"/>
    </location>
</feature>
<feature type="chain" id="PRO_5014458939" description="Alkaline proteinase" evidence="8">
    <location>
        <begin position="21"/>
        <end position="408"/>
    </location>
</feature>
<dbReference type="PANTHER" id="PTHR43806:SF58">
    <property type="entry name" value="ALKALINE PROTEASE 1-RELATED"/>
    <property type="match status" value="1"/>
</dbReference>
<feature type="domain" description="Inhibitor I9" evidence="10">
    <location>
        <begin position="42"/>
        <end position="120"/>
    </location>
</feature>
<evidence type="ECO:0000256" key="3">
    <source>
        <dbReference type="ARBA" id="ARBA00022729"/>
    </source>
</evidence>